<evidence type="ECO:0008006" key="7">
    <source>
        <dbReference type="Google" id="ProtNLM"/>
    </source>
</evidence>
<comment type="caution">
    <text evidence="3">The sequence shown here is derived from an EMBL/GenBank/DDBJ whole genome shotgun (WGS) entry which is preliminary data.</text>
</comment>
<dbReference type="Pfam" id="PF05443">
    <property type="entry name" value="ROS_MUCR"/>
    <property type="match status" value="1"/>
</dbReference>
<dbReference type="AlphaFoldDB" id="A0A512JC64"/>
<sequence>MDKNTETQENGYLELTSNIISAYVSNNSVRASDLPGLIAQVHSALTGLENAGTTSEPVVEKPTPAQIKKSITNDALISFEDGKPYKTLKRHLTRMGLTPEEYRAKYGLPRDYPMVAPSYSEQRSSLAKSTGLGQQRRPPAAKAADVAETVSMPPKERGGRKKAPAASGWPAKGRSRKKVAEAAV</sequence>
<dbReference type="InterPro" id="IPR041920">
    <property type="entry name" value="ROS/MUCR_sf"/>
</dbReference>
<dbReference type="Gene3D" id="1.10.10.1550">
    <property type="entry name" value="ROS/MUCR transcriptional regulator protein"/>
    <property type="match status" value="1"/>
</dbReference>
<dbReference type="Proteomes" id="UP001156856">
    <property type="component" value="Unassembled WGS sequence"/>
</dbReference>
<reference evidence="4" key="4">
    <citation type="submission" date="2023-01" db="EMBL/GenBank/DDBJ databases">
        <title>Draft genome sequence of Methylobacterium oxalidis strain NBRC 107715.</title>
        <authorList>
            <person name="Sun Q."/>
            <person name="Mori K."/>
        </authorList>
    </citation>
    <scope>NUCLEOTIDE SEQUENCE</scope>
    <source>
        <strain evidence="4">NBRC 107715</strain>
    </source>
</reference>
<dbReference type="GO" id="GO:0008270">
    <property type="term" value="F:zinc ion binding"/>
    <property type="evidence" value="ECO:0007669"/>
    <property type="project" value="InterPro"/>
</dbReference>
<evidence type="ECO:0000313" key="4">
    <source>
        <dbReference type="EMBL" id="GLS66060.1"/>
    </source>
</evidence>
<feature type="region of interest" description="Disordered" evidence="2">
    <location>
        <begin position="119"/>
        <end position="184"/>
    </location>
</feature>
<feature type="compositionally biased region" description="Polar residues" evidence="2">
    <location>
        <begin position="119"/>
        <end position="133"/>
    </location>
</feature>
<reference evidence="6" key="2">
    <citation type="journal article" date="2019" name="Int. J. Syst. Evol. Microbiol.">
        <title>The Global Catalogue of Microorganisms (GCM) 10K type strain sequencing project: providing services to taxonomists for standard genome sequencing and annotation.</title>
        <authorList>
            <consortium name="The Broad Institute Genomics Platform"/>
            <consortium name="The Broad Institute Genome Sequencing Center for Infectious Disease"/>
            <person name="Wu L."/>
            <person name="Ma J."/>
        </authorList>
    </citation>
    <scope>NUCLEOTIDE SEQUENCE [LARGE SCALE GENOMIC DNA]</scope>
    <source>
        <strain evidence="6">NBRC 107715</strain>
    </source>
</reference>
<dbReference type="EMBL" id="BJZU01000157">
    <property type="protein sequence ID" value="GEP07495.1"/>
    <property type="molecule type" value="Genomic_DNA"/>
</dbReference>
<evidence type="ECO:0000313" key="6">
    <source>
        <dbReference type="Proteomes" id="UP001156856"/>
    </source>
</evidence>
<comment type="similarity">
    <text evidence="1">Belongs to the ros/MucR family.</text>
</comment>
<reference evidence="3 5" key="3">
    <citation type="submission" date="2019-07" db="EMBL/GenBank/DDBJ databases">
        <title>Whole genome shotgun sequence of Methylobacterium oxalidis NBRC 107715.</title>
        <authorList>
            <person name="Hosoyama A."/>
            <person name="Uohara A."/>
            <person name="Ohji S."/>
            <person name="Ichikawa N."/>
        </authorList>
    </citation>
    <scope>NUCLEOTIDE SEQUENCE [LARGE SCALE GENOMIC DNA]</scope>
    <source>
        <strain evidence="3 5">NBRC 107715</strain>
    </source>
</reference>
<dbReference type="OrthoDB" id="7990897at2"/>
<protein>
    <recommendedName>
        <fullName evidence="7">MucR family transcriptional regulator</fullName>
    </recommendedName>
</protein>
<dbReference type="RefSeq" id="WP_147028939.1">
    <property type="nucleotide sequence ID" value="NZ_BJZU01000157.1"/>
</dbReference>
<organism evidence="3 5">
    <name type="scientific">Methylobacterium oxalidis</name>
    <dbReference type="NCBI Taxonomy" id="944322"/>
    <lineage>
        <taxon>Bacteria</taxon>
        <taxon>Pseudomonadati</taxon>
        <taxon>Pseudomonadota</taxon>
        <taxon>Alphaproteobacteria</taxon>
        <taxon>Hyphomicrobiales</taxon>
        <taxon>Methylobacteriaceae</taxon>
        <taxon>Methylobacterium</taxon>
    </lineage>
</organism>
<keyword evidence="6" id="KW-1185">Reference proteome</keyword>
<evidence type="ECO:0000256" key="2">
    <source>
        <dbReference type="SAM" id="MobiDB-lite"/>
    </source>
</evidence>
<dbReference type="InterPro" id="IPR008807">
    <property type="entry name" value="ROS_MUCR"/>
</dbReference>
<evidence type="ECO:0000313" key="3">
    <source>
        <dbReference type="EMBL" id="GEP07495.1"/>
    </source>
</evidence>
<evidence type="ECO:0000313" key="5">
    <source>
        <dbReference type="Proteomes" id="UP000321960"/>
    </source>
</evidence>
<reference evidence="4" key="1">
    <citation type="journal article" date="2014" name="Int. J. Syst. Evol. Microbiol.">
        <title>Complete genome of a new Firmicutes species belonging to the dominant human colonic microbiota ('Ruminococcus bicirculans') reveals two chromosomes and a selective capacity to utilize plant glucans.</title>
        <authorList>
            <consortium name="NISC Comparative Sequencing Program"/>
            <person name="Wegmann U."/>
            <person name="Louis P."/>
            <person name="Goesmann A."/>
            <person name="Henrissat B."/>
            <person name="Duncan S.H."/>
            <person name="Flint H.J."/>
        </authorList>
    </citation>
    <scope>NUCLEOTIDE SEQUENCE</scope>
    <source>
        <strain evidence="4">NBRC 107715</strain>
    </source>
</reference>
<gene>
    <name evidence="4" type="ORF">GCM10007888_44420</name>
    <name evidence="3" type="ORF">MOX02_55330</name>
</gene>
<accession>A0A512JC64</accession>
<dbReference type="GO" id="GO:0006355">
    <property type="term" value="P:regulation of DNA-templated transcription"/>
    <property type="evidence" value="ECO:0007669"/>
    <property type="project" value="InterPro"/>
</dbReference>
<proteinExistence type="inferred from homology"/>
<evidence type="ECO:0000256" key="1">
    <source>
        <dbReference type="ARBA" id="ARBA00007031"/>
    </source>
</evidence>
<dbReference type="EMBL" id="BSPK01000090">
    <property type="protein sequence ID" value="GLS66060.1"/>
    <property type="molecule type" value="Genomic_DNA"/>
</dbReference>
<dbReference type="Proteomes" id="UP000321960">
    <property type="component" value="Unassembled WGS sequence"/>
</dbReference>
<name>A0A512JC64_9HYPH</name>
<dbReference type="GO" id="GO:0003677">
    <property type="term" value="F:DNA binding"/>
    <property type="evidence" value="ECO:0007669"/>
    <property type="project" value="InterPro"/>
</dbReference>